<feature type="domain" description="Malic enzyme NAD-binding" evidence="2">
    <location>
        <begin position="1"/>
        <end position="174"/>
    </location>
</feature>
<evidence type="ECO:0000259" key="2">
    <source>
        <dbReference type="SMART" id="SM00919"/>
    </source>
</evidence>
<dbReference type="InterPro" id="IPR001891">
    <property type="entry name" value="Malic_OxRdtase"/>
</dbReference>
<evidence type="ECO:0000313" key="3">
    <source>
        <dbReference type="EMBL" id="MBC8319048.1"/>
    </source>
</evidence>
<dbReference type="GO" id="GO:0016616">
    <property type="term" value="F:oxidoreductase activity, acting on the CH-OH group of donors, NAD or NADP as acceptor"/>
    <property type="evidence" value="ECO:0007669"/>
    <property type="project" value="InterPro"/>
</dbReference>
<protein>
    <submittedName>
        <fullName evidence="3">NAD-dependent malic enzyme</fullName>
    </submittedName>
</protein>
<dbReference type="InterPro" id="IPR012302">
    <property type="entry name" value="Malic_NAD-bd"/>
</dbReference>
<dbReference type="GO" id="GO:0051287">
    <property type="term" value="F:NAD binding"/>
    <property type="evidence" value="ECO:0007669"/>
    <property type="project" value="InterPro"/>
</dbReference>
<name>A0A8J6NH36_9BACT</name>
<comment type="caution">
    <text evidence="3">The sequence shown here is derived from an EMBL/GenBank/DDBJ whole genome shotgun (WGS) entry which is preliminary data.</text>
</comment>
<evidence type="ECO:0000313" key="4">
    <source>
        <dbReference type="Proteomes" id="UP000614424"/>
    </source>
</evidence>
<dbReference type="Gene3D" id="3.40.50.720">
    <property type="entry name" value="NAD(P)-binding Rossmann-like Domain"/>
    <property type="match status" value="1"/>
</dbReference>
<dbReference type="Pfam" id="PF03949">
    <property type="entry name" value="Malic_M"/>
    <property type="match status" value="1"/>
</dbReference>
<dbReference type="PIRSF" id="PIRSF000106">
    <property type="entry name" value="ME"/>
    <property type="match status" value="1"/>
</dbReference>
<accession>A0A8J6NH36</accession>
<feature type="binding site" evidence="1">
    <location>
        <position position="105"/>
    </location>
    <ligand>
        <name>(S)-malate</name>
        <dbReference type="ChEBI" id="CHEBI:15589"/>
    </ligand>
</feature>
<feature type="non-terminal residue" evidence="3">
    <location>
        <position position="1"/>
    </location>
</feature>
<dbReference type="SUPFAM" id="SSF51735">
    <property type="entry name" value="NAD(P)-binding Rossmann-fold domains"/>
    <property type="match status" value="1"/>
</dbReference>
<dbReference type="SMART" id="SM00919">
    <property type="entry name" value="Malic_M"/>
    <property type="match status" value="1"/>
</dbReference>
<dbReference type="AlphaFoldDB" id="A0A8J6NH36"/>
<dbReference type="EMBL" id="JACNJZ010000219">
    <property type="protein sequence ID" value="MBC8319048.1"/>
    <property type="molecule type" value="Genomic_DNA"/>
</dbReference>
<dbReference type="PANTHER" id="PTHR23406:SF34">
    <property type="entry name" value="NAD-DEPENDENT MALIC ENZYME, MITOCHONDRIAL"/>
    <property type="match status" value="1"/>
</dbReference>
<dbReference type="GO" id="GO:0004470">
    <property type="term" value="F:malic enzyme activity"/>
    <property type="evidence" value="ECO:0007669"/>
    <property type="project" value="InterPro"/>
</dbReference>
<feature type="binding site" evidence="1">
    <location>
        <position position="61"/>
    </location>
    <ligand>
        <name>(S)-malate</name>
        <dbReference type="ChEBI" id="CHEBI:15589"/>
    </ligand>
</feature>
<dbReference type="GO" id="GO:0006108">
    <property type="term" value="P:malate metabolic process"/>
    <property type="evidence" value="ECO:0007669"/>
    <property type="project" value="TreeGrafter"/>
</dbReference>
<evidence type="ECO:0000256" key="1">
    <source>
        <dbReference type="PIRSR" id="PIRSR000106-2"/>
    </source>
</evidence>
<gene>
    <name evidence="3" type="ORF">H8E41_14215</name>
</gene>
<organism evidence="3 4">
    <name type="scientific">Candidatus Desulfobia pelagia</name>
    <dbReference type="NCBI Taxonomy" id="2841692"/>
    <lineage>
        <taxon>Bacteria</taxon>
        <taxon>Pseudomonadati</taxon>
        <taxon>Thermodesulfobacteriota</taxon>
        <taxon>Desulfobulbia</taxon>
        <taxon>Desulfobulbales</taxon>
        <taxon>Desulfobulbaceae</taxon>
        <taxon>Candidatus Desulfobia</taxon>
    </lineage>
</organism>
<dbReference type="InterPro" id="IPR036291">
    <property type="entry name" value="NAD(P)-bd_dom_sf"/>
</dbReference>
<reference evidence="3 4" key="1">
    <citation type="submission" date="2020-08" db="EMBL/GenBank/DDBJ databases">
        <title>Bridging the membrane lipid divide: bacteria of the FCB group superphylum have the potential to synthesize archaeal ether lipids.</title>
        <authorList>
            <person name="Villanueva L."/>
            <person name="Von Meijenfeldt F.A.B."/>
            <person name="Westbye A.B."/>
            <person name="Yadav S."/>
            <person name="Hopmans E.C."/>
            <person name="Dutilh B.E."/>
            <person name="Sinninghe Damste J.S."/>
        </authorList>
    </citation>
    <scope>NUCLEOTIDE SEQUENCE [LARGE SCALE GENOMIC DNA]</scope>
    <source>
        <strain evidence="3">NIOZ-UU47</strain>
    </source>
</reference>
<sequence length="218" mass="23635">KDPARSAWLKDSADNTLENVIKNEKITVLIGTSGQYGCFTEQVVRAVHQNTDRPMILPLSNPTANCEALPEDIFAWTNGQALVATGSPFAPVEHGGSTFHIGQCNNVFVFPGVGLGIIASGAKEVPPSFFTAAAKAVSDYVTEEAMAKGELVPPVTELQNVSLKVAQAVGETAINANLGRLCAFSDFQHNNDPERLRELIVNMRWQPEYLPLIRDTQE</sequence>
<dbReference type="Proteomes" id="UP000614424">
    <property type="component" value="Unassembled WGS sequence"/>
</dbReference>
<proteinExistence type="predicted"/>
<dbReference type="PANTHER" id="PTHR23406">
    <property type="entry name" value="MALIC ENZYME-RELATED"/>
    <property type="match status" value="1"/>
</dbReference>